<gene>
    <name evidence="2" type="ORF">CVLEPA_LOCUS18569</name>
</gene>
<keyword evidence="3" id="KW-1185">Reference proteome</keyword>
<proteinExistence type="predicted"/>
<sequence length="109" mass="12472">MEKDHDDSSDGDNHSEDVDDGPSPEEGDYKLFWFLRIPFLQFLNNPNGLIVIHCLFGIASGHGHYHRIAKYFVLFFHKVMIGCSNTKTSHFSLLHTANQNYCTIETIIT</sequence>
<protein>
    <submittedName>
        <fullName evidence="2">Uncharacterized protein</fullName>
    </submittedName>
</protein>
<evidence type="ECO:0000256" key="1">
    <source>
        <dbReference type="SAM" id="MobiDB-lite"/>
    </source>
</evidence>
<feature type="compositionally biased region" description="Basic and acidic residues" evidence="1">
    <location>
        <begin position="1"/>
        <end position="16"/>
    </location>
</feature>
<accession>A0ABP0G474</accession>
<feature type="region of interest" description="Disordered" evidence="1">
    <location>
        <begin position="1"/>
        <end position="24"/>
    </location>
</feature>
<reference evidence="2 3" key="1">
    <citation type="submission" date="2024-02" db="EMBL/GenBank/DDBJ databases">
        <authorList>
            <person name="Daric V."/>
            <person name="Darras S."/>
        </authorList>
    </citation>
    <scope>NUCLEOTIDE SEQUENCE [LARGE SCALE GENOMIC DNA]</scope>
</reference>
<name>A0ABP0G474_CLALP</name>
<dbReference type="Proteomes" id="UP001642483">
    <property type="component" value="Unassembled WGS sequence"/>
</dbReference>
<evidence type="ECO:0000313" key="2">
    <source>
        <dbReference type="EMBL" id="CAK8686634.1"/>
    </source>
</evidence>
<dbReference type="EMBL" id="CAWYQH010000102">
    <property type="protein sequence ID" value="CAK8686634.1"/>
    <property type="molecule type" value="Genomic_DNA"/>
</dbReference>
<evidence type="ECO:0000313" key="3">
    <source>
        <dbReference type="Proteomes" id="UP001642483"/>
    </source>
</evidence>
<comment type="caution">
    <text evidence="2">The sequence shown here is derived from an EMBL/GenBank/DDBJ whole genome shotgun (WGS) entry which is preliminary data.</text>
</comment>
<organism evidence="2 3">
    <name type="scientific">Clavelina lepadiformis</name>
    <name type="common">Light-bulb sea squirt</name>
    <name type="synonym">Ascidia lepadiformis</name>
    <dbReference type="NCBI Taxonomy" id="159417"/>
    <lineage>
        <taxon>Eukaryota</taxon>
        <taxon>Metazoa</taxon>
        <taxon>Chordata</taxon>
        <taxon>Tunicata</taxon>
        <taxon>Ascidiacea</taxon>
        <taxon>Aplousobranchia</taxon>
        <taxon>Clavelinidae</taxon>
        <taxon>Clavelina</taxon>
    </lineage>
</organism>